<keyword evidence="1" id="KW-0175">Coiled coil</keyword>
<evidence type="ECO:0000313" key="2">
    <source>
        <dbReference type="EMBL" id="SKC47390.1"/>
    </source>
</evidence>
<evidence type="ECO:0000256" key="1">
    <source>
        <dbReference type="SAM" id="Coils"/>
    </source>
</evidence>
<feature type="coiled-coil region" evidence="1">
    <location>
        <begin position="55"/>
        <end position="104"/>
    </location>
</feature>
<reference evidence="2 3" key="1">
    <citation type="submission" date="2017-02" db="EMBL/GenBank/DDBJ databases">
        <authorList>
            <person name="Peterson S.W."/>
        </authorList>
    </citation>
    <scope>NUCLEOTIDE SEQUENCE [LARGE SCALE GENOMIC DNA]</scope>
    <source>
        <strain evidence="2 3">M1</strain>
    </source>
</reference>
<sequence>MKNIKDILKYRIEEMNRKKEVVTKQMENNLDYIEERNNQKVERIQTRLKARGANDEEINNIIQEYAEEKEKMKEEVRTMMRERLDELNKIKKDLIKQFDELSDEKNQ</sequence>
<keyword evidence="3" id="KW-1185">Reference proteome</keyword>
<evidence type="ECO:0000313" key="3">
    <source>
        <dbReference type="Proteomes" id="UP000190285"/>
    </source>
</evidence>
<accession>A0A1T5J7H4</accession>
<proteinExistence type="predicted"/>
<dbReference type="EMBL" id="FUZT01000002">
    <property type="protein sequence ID" value="SKC47390.1"/>
    <property type="molecule type" value="Genomic_DNA"/>
</dbReference>
<dbReference type="Proteomes" id="UP000190285">
    <property type="component" value="Unassembled WGS sequence"/>
</dbReference>
<name>A0A1T5J7H4_9FIRM</name>
<protein>
    <submittedName>
        <fullName evidence="2">Uncharacterized protein</fullName>
    </submittedName>
</protein>
<gene>
    <name evidence="2" type="ORF">SAMN02194393_00981</name>
</gene>
<dbReference type="AlphaFoldDB" id="A0A1T5J7H4"/>
<organism evidence="2 3">
    <name type="scientific">Maledivibacter halophilus</name>
    <dbReference type="NCBI Taxonomy" id="36842"/>
    <lineage>
        <taxon>Bacteria</taxon>
        <taxon>Bacillati</taxon>
        <taxon>Bacillota</taxon>
        <taxon>Clostridia</taxon>
        <taxon>Peptostreptococcales</taxon>
        <taxon>Caminicellaceae</taxon>
        <taxon>Maledivibacter</taxon>
    </lineage>
</organism>
<dbReference type="RefSeq" id="WP_079489793.1">
    <property type="nucleotide sequence ID" value="NZ_FUZT01000002.1"/>
</dbReference>